<evidence type="ECO:0000259" key="4">
    <source>
        <dbReference type="PROSITE" id="PS50071"/>
    </source>
</evidence>
<keyword evidence="1 2" id="KW-0238">DNA-binding</keyword>
<name>A0ABR3J882_9AGAR</name>
<feature type="region of interest" description="Disordered" evidence="3">
    <location>
        <begin position="441"/>
        <end position="496"/>
    </location>
</feature>
<reference evidence="6" key="1">
    <citation type="submission" date="2024-06" db="EMBL/GenBank/DDBJ databases">
        <title>Multi-omics analyses provide insights into the biosynthesis of the anticancer antibiotic pleurotin in Hohenbuehelia grisea.</title>
        <authorList>
            <person name="Weaver J.A."/>
            <person name="Alberti F."/>
        </authorList>
    </citation>
    <scope>NUCLEOTIDE SEQUENCE [LARGE SCALE GENOMIC DNA]</scope>
    <source>
        <strain evidence="6">T-177</strain>
    </source>
</reference>
<feature type="compositionally biased region" description="Basic and acidic residues" evidence="3">
    <location>
        <begin position="471"/>
        <end position="483"/>
    </location>
</feature>
<evidence type="ECO:0000256" key="1">
    <source>
        <dbReference type="PROSITE-ProRule" id="PRU00108"/>
    </source>
</evidence>
<feature type="compositionally biased region" description="Low complexity" evidence="3">
    <location>
        <begin position="390"/>
        <end position="401"/>
    </location>
</feature>
<accession>A0ABR3J882</accession>
<dbReference type="SUPFAM" id="SSF46689">
    <property type="entry name" value="Homeodomain-like"/>
    <property type="match status" value="1"/>
</dbReference>
<dbReference type="Gene3D" id="1.10.10.60">
    <property type="entry name" value="Homeodomain-like"/>
    <property type="match status" value="1"/>
</dbReference>
<proteinExistence type="predicted"/>
<dbReference type="Pfam" id="PF00046">
    <property type="entry name" value="Homeodomain"/>
    <property type="match status" value="1"/>
</dbReference>
<dbReference type="CDD" id="cd00086">
    <property type="entry name" value="homeodomain"/>
    <property type="match status" value="1"/>
</dbReference>
<dbReference type="InterPro" id="IPR009057">
    <property type="entry name" value="Homeodomain-like_sf"/>
</dbReference>
<comment type="caution">
    <text evidence="5">The sequence shown here is derived from an EMBL/GenBank/DDBJ whole genome shotgun (WGS) entry which is preliminary data.</text>
</comment>
<evidence type="ECO:0000313" key="5">
    <source>
        <dbReference type="EMBL" id="KAL0951683.1"/>
    </source>
</evidence>
<feature type="compositionally biased region" description="Low complexity" evidence="3">
    <location>
        <begin position="446"/>
        <end position="460"/>
    </location>
</feature>
<dbReference type="PROSITE" id="PS50071">
    <property type="entry name" value="HOMEOBOX_2"/>
    <property type="match status" value="1"/>
</dbReference>
<feature type="compositionally biased region" description="Polar residues" evidence="3">
    <location>
        <begin position="61"/>
        <end position="87"/>
    </location>
</feature>
<feature type="domain" description="Homeobox" evidence="4">
    <location>
        <begin position="2"/>
        <end position="62"/>
    </location>
</feature>
<gene>
    <name evidence="5" type="ORF">HGRIS_008361</name>
</gene>
<feature type="region of interest" description="Disordered" evidence="3">
    <location>
        <begin position="61"/>
        <end position="93"/>
    </location>
</feature>
<feature type="region of interest" description="Disordered" evidence="3">
    <location>
        <begin position="387"/>
        <end position="415"/>
    </location>
</feature>
<dbReference type="EMBL" id="JASNQZ010000011">
    <property type="protein sequence ID" value="KAL0951683.1"/>
    <property type="molecule type" value="Genomic_DNA"/>
</dbReference>
<keyword evidence="1 2" id="KW-0539">Nucleus</keyword>
<organism evidence="5 6">
    <name type="scientific">Hohenbuehelia grisea</name>
    <dbReference type="NCBI Taxonomy" id="104357"/>
    <lineage>
        <taxon>Eukaryota</taxon>
        <taxon>Fungi</taxon>
        <taxon>Dikarya</taxon>
        <taxon>Basidiomycota</taxon>
        <taxon>Agaricomycotina</taxon>
        <taxon>Agaricomycetes</taxon>
        <taxon>Agaricomycetidae</taxon>
        <taxon>Agaricales</taxon>
        <taxon>Pleurotineae</taxon>
        <taxon>Pleurotaceae</taxon>
        <taxon>Hohenbuehelia</taxon>
    </lineage>
</organism>
<dbReference type="Proteomes" id="UP001556367">
    <property type="component" value="Unassembled WGS sequence"/>
</dbReference>
<evidence type="ECO:0000313" key="6">
    <source>
        <dbReference type="Proteomes" id="UP001556367"/>
    </source>
</evidence>
<comment type="subcellular location">
    <subcellularLocation>
        <location evidence="1 2">Nucleus</location>
    </subcellularLocation>
</comment>
<feature type="DNA-binding region" description="Homeobox" evidence="1">
    <location>
        <begin position="4"/>
        <end position="63"/>
    </location>
</feature>
<evidence type="ECO:0000256" key="2">
    <source>
        <dbReference type="RuleBase" id="RU000682"/>
    </source>
</evidence>
<protein>
    <recommendedName>
        <fullName evidence="4">Homeobox domain-containing protein</fullName>
    </recommendedName>
</protein>
<keyword evidence="1 2" id="KW-0371">Homeobox</keyword>
<evidence type="ECO:0000256" key="3">
    <source>
        <dbReference type="SAM" id="MobiDB-lite"/>
    </source>
</evidence>
<sequence>MASTRQKPVHATTAQLQKLRQVFMLSESPSHEERARLVEETGLRFKWITNWFRRQKSLTKRNGTTDVETGSNEQLGPQLAKGSTNDNSFEDSYFSMSGTDTSLGMEIIAQDPFSAASYSRFHPYDSSIPGHSRGHSSFSKSRSTDILKNRLRRAASSSSIVLQNTQSRDVSAPELVPTLPIPVTCETNEKITADLFPENHLRSQYPQGLQRSLTKSPSLGYIPTAFPPIPARAASSLVPTQEIDLNTDTAKGRSQLRTDEDIASTNGPSAISQEFLADAVSQSFRDSDLYSELAQAQVPVPVALPHHTFFTGSALPESFASALASHYTFQSNASASYLPGSVLARHGTLSSQSQALRCLPTPIAYTLRLSELSAYHSRLRALDTSNLAIPGNANNPNSGPALRENASTDGFRSCTPEIVGDNPVLHSDGFETLISSAVHLEEPDQSPLRSPSRWRSSTSPPRFPRRSMGSDAHDIDTSNKENEDPNTLHPGNHTLP</sequence>
<dbReference type="InterPro" id="IPR001356">
    <property type="entry name" value="HD"/>
</dbReference>
<keyword evidence="6" id="KW-1185">Reference proteome</keyword>
<dbReference type="SMART" id="SM00389">
    <property type="entry name" value="HOX"/>
    <property type="match status" value="1"/>
</dbReference>